<sequence length="366" mass="41537">MVSSLRIFYSQQAVEYGCSRSVLEPQTSLPYIEQIEQELMMGTYQPPLTITPKILNLVAKISEQLGRYDERENKAQALRLRRANQIRTIQGSLAIEGNSLSVEQITAVLEGKPVIAPPREVQEVKNALAVYERFEQFNALKEDDLLHAHQLLMLGLMDEAGRYRGGGVGVMSGQEVIHMAPPANQVPRLMKALFVWLKQTDHHPLIASAVFHYEFEFIHPFADGNGRMGRLWQSVILAKWNPIFANLPVESLVYQHQQAYYQAIALSTAQTDCAAFVEFMLETIANTFTQLINENRLGKRLGKELSDNQQAILHWVTLDNKITIKELAVQLRISTTAVENNIKKLRELALLERKGGRKDGFWQIRS</sequence>
<accession>A0ABQ5ZVT4</accession>
<dbReference type="Pfam" id="PF02661">
    <property type="entry name" value="Fic"/>
    <property type="match status" value="1"/>
</dbReference>
<dbReference type="PROSITE" id="PS51459">
    <property type="entry name" value="FIDO"/>
    <property type="match status" value="1"/>
</dbReference>
<organism evidence="2 3">
    <name type="scientific">Marinospirillum insulare</name>
    <dbReference type="NCBI Taxonomy" id="217169"/>
    <lineage>
        <taxon>Bacteria</taxon>
        <taxon>Pseudomonadati</taxon>
        <taxon>Pseudomonadota</taxon>
        <taxon>Gammaproteobacteria</taxon>
        <taxon>Oceanospirillales</taxon>
        <taxon>Oceanospirillaceae</taxon>
        <taxon>Marinospirillum</taxon>
    </lineage>
</organism>
<evidence type="ECO:0000313" key="2">
    <source>
        <dbReference type="EMBL" id="GLR63566.1"/>
    </source>
</evidence>
<dbReference type="InterPro" id="IPR036390">
    <property type="entry name" value="WH_DNA-bd_sf"/>
</dbReference>
<keyword evidence="3" id="KW-1185">Reference proteome</keyword>
<feature type="domain" description="Fido" evidence="1">
    <location>
        <begin position="140"/>
        <end position="282"/>
    </location>
</feature>
<protein>
    <submittedName>
        <fullName evidence="2">Cell filamentation protein Fic</fullName>
    </submittedName>
</protein>
<dbReference type="EMBL" id="BSOR01000016">
    <property type="protein sequence ID" value="GLR63566.1"/>
    <property type="molecule type" value="Genomic_DNA"/>
</dbReference>
<dbReference type="PANTHER" id="PTHR13504:SF38">
    <property type="entry name" value="FIDO DOMAIN-CONTAINING PROTEIN"/>
    <property type="match status" value="1"/>
</dbReference>
<reference evidence="3" key="1">
    <citation type="journal article" date="2019" name="Int. J. Syst. Evol. Microbiol.">
        <title>The Global Catalogue of Microorganisms (GCM) 10K type strain sequencing project: providing services to taxonomists for standard genome sequencing and annotation.</title>
        <authorList>
            <consortium name="The Broad Institute Genomics Platform"/>
            <consortium name="The Broad Institute Genome Sequencing Center for Infectious Disease"/>
            <person name="Wu L."/>
            <person name="Ma J."/>
        </authorList>
    </citation>
    <scope>NUCLEOTIDE SEQUENCE [LARGE SCALE GENOMIC DNA]</scope>
    <source>
        <strain evidence="3">NBRC 100033</strain>
    </source>
</reference>
<dbReference type="Proteomes" id="UP001156682">
    <property type="component" value="Unassembled WGS sequence"/>
</dbReference>
<proteinExistence type="predicted"/>
<dbReference type="PANTHER" id="PTHR13504">
    <property type="entry name" value="FIDO DOMAIN-CONTAINING PROTEIN DDB_G0283145"/>
    <property type="match status" value="1"/>
</dbReference>
<dbReference type="SUPFAM" id="SSF140931">
    <property type="entry name" value="Fic-like"/>
    <property type="match status" value="1"/>
</dbReference>
<evidence type="ECO:0000259" key="1">
    <source>
        <dbReference type="PROSITE" id="PS51459"/>
    </source>
</evidence>
<gene>
    <name evidence="2" type="ORF">GCM10007878_10010</name>
</gene>
<evidence type="ECO:0000313" key="3">
    <source>
        <dbReference type="Proteomes" id="UP001156682"/>
    </source>
</evidence>
<dbReference type="SUPFAM" id="SSF46785">
    <property type="entry name" value="Winged helix' DNA-binding domain"/>
    <property type="match status" value="1"/>
</dbReference>
<dbReference type="Gene3D" id="1.10.10.10">
    <property type="entry name" value="Winged helix-like DNA-binding domain superfamily/Winged helix DNA-binding domain"/>
    <property type="match status" value="1"/>
</dbReference>
<name>A0ABQ5ZVT4_9GAMM</name>
<dbReference type="InterPro" id="IPR036597">
    <property type="entry name" value="Fido-like_dom_sf"/>
</dbReference>
<dbReference type="InterPro" id="IPR036388">
    <property type="entry name" value="WH-like_DNA-bd_sf"/>
</dbReference>
<dbReference type="InterPro" id="IPR003812">
    <property type="entry name" value="Fido"/>
</dbReference>
<dbReference type="Pfam" id="PF08279">
    <property type="entry name" value="HTH_11"/>
    <property type="match status" value="1"/>
</dbReference>
<dbReference type="Gene3D" id="1.10.3290.10">
    <property type="entry name" value="Fido-like domain"/>
    <property type="match status" value="1"/>
</dbReference>
<dbReference type="InterPro" id="IPR040198">
    <property type="entry name" value="Fido_containing"/>
</dbReference>
<dbReference type="InterPro" id="IPR013196">
    <property type="entry name" value="HTH_11"/>
</dbReference>
<comment type="caution">
    <text evidence="2">The sequence shown here is derived from an EMBL/GenBank/DDBJ whole genome shotgun (WGS) entry which is preliminary data.</text>
</comment>